<evidence type="ECO:0000313" key="3">
    <source>
        <dbReference type="EMBL" id="PLX19193.1"/>
    </source>
</evidence>
<organism evidence="3 4">
    <name type="scientific">Muiribacterium halophilum</name>
    <dbReference type="NCBI Taxonomy" id="2053465"/>
    <lineage>
        <taxon>Bacteria</taxon>
        <taxon>Candidatus Muiribacteriota</taxon>
        <taxon>Candidatus Muiribacteriia</taxon>
        <taxon>Candidatus Muiribacteriales</taxon>
        <taxon>Candidatus Muiribacteriaceae</taxon>
        <taxon>Candidatus Muiribacterium</taxon>
    </lineage>
</organism>
<accession>A0A2N5ZKP5</accession>
<keyword evidence="2" id="KW-0472">Membrane</keyword>
<dbReference type="AlphaFoldDB" id="A0A2N5ZKP5"/>
<proteinExistence type="predicted"/>
<reference evidence="3 4" key="1">
    <citation type="submission" date="2017-11" db="EMBL/GenBank/DDBJ databases">
        <title>Genome-resolved metagenomics identifies genetic mobility, metabolic interactions, and unexpected diversity in perchlorate-reducing communities.</title>
        <authorList>
            <person name="Barnum T.P."/>
            <person name="Figueroa I.A."/>
            <person name="Carlstrom C.I."/>
            <person name="Lucas L.N."/>
            <person name="Engelbrektson A.L."/>
            <person name="Coates J.D."/>
        </authorList>
    </citation>
    <scope>NUCLEOTIDE SEQUENCE [LARGE SCALE GENOMIC DNA]</scope>
    <source>
        <strain evidence="3">BM706</strain>
    </source>
</reference>
<keyword evidence="1" id="KW-0175">Coiled coil</keyword>
<dbReference type="EMBL" id="PKTG01000038">
    <property type="protein sequence ID" value="PLX19193.1"/>
    <property type="molecule type" value="Genomic_DNA"/>
</dbReference>
<dbReference type="Proteomes" id="UP000234857">
    <property type="component" value="Unassembled WGS sequence"/>
</dbReference>
<evidence type="ECO:0000313" key="4">
    <source>
        <dbReference type="Proteomes" id="UP000234857"/>
    </source>
</evidence>
<keyword evidence="2" id="KW-1133">Transmembrane helix</keyword>
<dbReference type="SUPFAM" id="SSF48371">
    <property type="entry name" value="ARM repeat"/>
    <property type="match status" value="1"/>
</dbReference>
<sequence>MDDLIKQIFSKEKDIRKAALIELSEMSFDHISDKQLFDIYNQLELIVENDEKDVSYFARKMIPKIKKVGKIRKLNLDEDPIHEVYTKKADDLIALLSSDQKMVRINSVYALAKTGCSENHIKALEKFAENATEDEAKLAIDSIEAIKSFMDDREEKEKKRKKQRELAKQSLNQKKELKAKPARNYINNNENTVDSGSLWKKAFFSLLIIIIFISSTAYLPGFFINQKDFLTNDSKIIGKKCLFNKATLIISSKEKITIKKIRLTFKGWKEVEK</sequence>
<feature type="coiled-coil region" evidence="1">
    <location>
        <begin position="146"/>
        <end position="180"/>
    </location>
</feature>
<name>A0A2N5ZKP5_MUIH1</name>
<dbReference type="InterPro" id="IPR011989">
    <property type="entry name" value="ARM-like"/>
</dbReference>
<evidence type="ECO:0000256" key="2">
    <source>
        <dbReference type="SAM" id="Phobius"/>
    </source>
</evidence>
<keyword evidence="2" id="KW-0812">Transmembrane</keyword>
<evidence type="ECO:0000256" key="1">
    <source>
        <dbReference type="SAM" id="Coils"/>
    </source>
</evidence>
<evidence type="ECO:0008006" key="5">
    <source>
        <dbReference type="Google" id="ProtNLM"/>
    </source>
</evidence>
<dbReference type="Gene3D" id="1.25.10.10">
    <property type="entry name" value="Leucine-rich Repeat Variant"/>
    <property type="match status" value="1"/>
</dbReference>
<gene>
    <name evidence="3" type="ORF">C0601_02420</name>
</gene>
<comment type="caution">
    <text evidence="3">The sequence shown here is derived from an EMBL/GenBank/DDBJ whole genome shotgun (WGS) entry which is preliminary data.</text>
</comment>
<dbReference type="InterPro" id="IPR016024">
    <property type="entry name" value="ARM-type_fold"/>
</dbReference>
<protein>
    <recommendedName>
        <fullName evidence="5">HEAT repeat domain-containing protein</fullName>
    </recommendedName>
</protein>
<feature type="transmembrane region" description="Helical" evidence="2">
    <location>
        <begin position="202"/>
        <end position="224"/>
    </location>
</feature>